<name>A0AAD1WQR2_PELCU</name>
<organism evidence="4 5">
    <name type="scientific">Pelobates cultripes</name>
    <name type="common">Western spadefoot toad</name>
    <dbReference type="NCBI Taxonomy" id="61616"/>
    <lineage>
        <taxon>Eukaryota</taxon>
        <taxon>Metazoa</taxon>
        <taxon>Chordata</taxon>
        <taxon>Craniata</taxon>
        <taxon>Vertebrata</taxon>
        <taxon>Euteleostomi</taxon>
        <taxon>Amphibia</taxon>
        <taxon>Batrachia</taxon>
        <taxon>Anura</taxon>
        <taxon>Pelobatoidea</taxon>
        <taxon>Pelobatidae</taxon>
        <taxon>Pelobates</taxon>
    </lineage>
</organism>
<reference evidence="4" key="1">
    <citation type="submission" date="2022-03" db="EMBL/GenBank/DDBJ databases">
        <authorList>
            <person name="Alioto T."/>
            <person name="Alioto T."/>
            <person name="Gomez Garrido J."/>
        </authorList>
    </citation>
    <scope>NUCLEOTIDE SEQUENCE</scope>
</reference>
<dbReference type="Pfam" id="PF00167">
    <property type="entry name" value="FGF"/>
    <property type="match status" value="1"/>
</dbReference>
<dbReference type="InterPro" id="IPR008996">
    <property type="entry name" value="IL1/FGF"/>
</dbReference>
<protein>
    <submittedName>
        <fullName evidence="4">Fibroblast growth factor 21</fullName>
    </submittedName>
</protein>
<evidence type="ECO:0000256" key="3">
    <source>
        <dbReference type="SAM" id="SignalP"/>
    </source>
</evidence>
<dbReference type="SMART" id="SM00442">
    <property type="entry name" value="FGF"/>
    <property type="match status" value="1"/>
</dbReference>
<feature type="signal peptide" evidence="3">
    <location>
        <begin position="1"/>
        <end position="33"/>
    </location>
</feature>
<dbReference type="InterPro" id="IPR002209">
    <property type="entry name" value="Fibroblast_GF_fam"/>
</dbReference>
<dbReference type="AlphaFoldDB" id="A0AAD1WQR2"/>
<dbReference type="EMBL" id="OW240921">
    <property type="protein sequence ID" value="CAH2319268.1"/>
    <property type="molecule type" value="Genomic_DNA"/>
</dbReference>
<evidence type="ECO:0000256" key="1">
    <source>
        <dbReference type="ARBA" id="ARBA00007936"/>
    </source>
</evidence>
<evidence type="ECO:0000313" key="4">
    <source>
        <dbReference type="EMBL" id="CAH2319268.1"/>
    </source>
</evidence>
<feature type="region of interest" description="Disordered" evidence="2">
    <location>
        <begin position="188"/>
        <end position="209"/>
    </location>
</feature>
<proteinExistence type="inferred from homology"/>
<evidence type="ECO:0000256" key="2">
    <source>
        <dbReference type="SAM" id="MobiDB-lite"/>
    </source>
</evidence>
<dbReference type="GO" id="GO:0008083">
    <property type="term" value="F:growth factor activity"/>
    <property type="evidence" value="ECO:0007669"/>
    <property type="project" value="InterPro"/>
</dbReference>
<sequence length="209" mass="23785">MMKAGGITLVQSPLLRWCLLLAFILIFSRTVLASPLRDTNPLLQFSDQVRLRYLYADNEHTHLHLQISPEGKVSGTREKNVYSLLEIKAVKPSILVIRGTHSTMYLCMNSKHHLYGSAVYNENDCNFREVPLHDGYNLYFSEKHPAHLKLTPVRGRQLERFIPLEASSESTYMGDYSSEHFQRPKLDIGSEDPLGMIDTSNIFSPSSDS</sequence>
<dbReference type="PANTHER" id="PTHR11486">
    <property type="entry name" value="FIBROBLAST GROWTH FACTOR"/>
    <property type="match status" value="1"/>
</dbReference>
<evidence type="ECO:0000313" key="5">
    <source>
        <dbReference type="Proteomes" id="UP001295444"/>
    </source>
</evidence>
<comment type="similarity">
    <text evidence="1">Belongs to the heparin-binding growth factors family.</text>
</comment>
<dbReference type="Proteomes" id="UP001295444">
    <property type="component" value="Chromosome 10"/>
</dbReference>
<feature type="compositionally biased region" description="Polar residues" evidence="2">
    <location>
        <begin position="198"/>
        <end position="209"/>
    </location>
</feature>
<dbReference type="PRINTS" id="PR00262">
    <property type="entry name" value="IL1HBGF"/>
</dbReference>
<keyword evidence="5" id="KW-1185">Reference proteome</keyword>
<accession>A0AAD1WQR2</accession>
<dbReference type="Gene3D" id="2.80.10.50">
    <property type="match status" value="1"/>
</dbReference>
<gene>
    <name evidence="4" type="ORF">PECUL_23A052923</name>
</gene>
<feature type="chain" id="PRO_5041896925" evidence="3">
    <location>
        <begin position="34"/>
        <end position="209"/>
    </location>
</feature>
<keyword evidence="3" id="KW-0732">Signal</keyword>
<dbReference type="SUPFAM" id="SSF50353">
    <property type="entry name" value="Cytokine"/>
    <property type="match status" value="1"/>
</dbReference>